<proteinExistence type="predicted"/>
<name>A0A2C5ZKY6_9HYPO</name>
<comment type="caution">
    <text evidence="2">The sequence shown here is derived from an EMBL/GenBank/DDBJ whole genome shotgun (WGS) entry which is preliminary data.</text>
</comment>
<keyword evidence="3" id="KW-1185">Reference proteome</keyword>
<dbReference type="Proteomes" id="UP000226431">
    <property type="component" value="Unassembled WGS sequence"/>
</dbReference>
<evidence type="ECO:0000313" key="3">
    <source>
        <dbReference type="Proteomes" id="UP000226431"/>
    </source>
</evidence>
<organism evidence="2 3">
    <name type="scientific">Ophiocordyceps camponoti-rufipedis</name>
    <dbReference type="NCBI Taxonomy" id="2004952"/>
    <lineage>
        <taxon>Eukaryota</taxon>
        <taxon>Fungi</taxon>
        <taxon>Dikarya</taxon>
        <taxon>Ascomycota</taxon>
        <taxon>Pezizomycotina</taxon>
        <taxon>Sordariomycetes</taxon>
        <taxon>Hypocreomycetidae</taxon>
        <taxon>Hypocreales</taxon>
        <taxon>Ophiocordycipitaceae</taxon>
        <taxon>Ophiocordyceps</taxon>
    </lineage>
</organism>
<accession>A0A2C5ZKY6</accession>
<evidence type="ECO:0000313" key="2">
    <source>
        <dbReference type="EMBL" id="PHH80686.1"/>
    </source>
</evidence>
<feature type="compositionally biased region" description="Pro residues" evidence="1">
    <location>
        <begin position="164"/>
        <end position="173"/>
    </location>
</feature>
<dbReference type="AlphaFoldDB" id="A0A2C5ZKY6"/>
<reference evidence="2 3" key="1">
    <citation type="submission" date="2017-06" db="EMBL/GenBank/DDBJ databases">
        <title>Ant-infecting Ophiocordyceps genomes reveal a high diversity of potential behavioral manipulation genes and a possible major role for enterotoxins.</title>
        <authorList>
            <person name="De Bekker C."/>
            <person name="Evans H.C."/>
            <person name="Brachmann A."/>
            <person name="Hughes D.P."/>
        </authorList>
    </citation>
    <scope>NUCLEOTIDE SEQUENCE [LARGE SCALE GENOMIC DNA]</scope>
    <source>
        <strain evidence="2 3">Map16</strain>
    </source>
</reference>
<feature type="region of interest" description="Disordered" evidence="1">
    <location>
        <begin position="1"/>
        <end position="28"/>
    </location>
</feature>
<evidence type="ECO:0000256" key="1">
    <source>
        <dbReference type="SAM" id="MobiDB-lite"/>
    </source>
</evidence>
<dbReference type="EMBL" id="NJES01000011">
    <property type="protein sequence ID" value="PHH80686.1"/>
    <property type="molecule type" value="Genomic_DNA"/>
</dbReference>
<feature type="region of interest" description="Disordered" evidence="1">
    <location>
        <begin position="151"/>
        <end position="173"/>
    </location>
</feature>
<gene>
    <name evidence="2" type="ORF">CDD80_366</name>
</gene>
<protein>
    <submittedName>
        <fullName evidence="2">Uncharacterized protein</fullName>
    </submittedName>
</protein>
<sequence length="173" mass="19330">MTRPAARNFAADAWPPTQMSRRSRHGLPHGWKFPLNSIRSDTASPVQKYRQSQEYRVIDLTQKQRRQQLIRSGSIPTGTNDGFAYVHRNRGAVGYIVMAIEPCPNTQSPQVKPTSPLHFVSRASPDFTSGRKPSTWIKMSGIGQDKFSAAYPPNASCPLHRSPHIPPSRPVKS</sequence>